<evidence type="ECO:0000313" key="1">
    <source>
        <dbReference type="EMBL" id="SUA67989.1"/>
    </source>
</evidence>
<accession>A0A378XUP2</accession>
<dbReference type="GeneID" id="93350267"/>
<reference evidence="1 2" key="1">
    <citation type="submission" date="2018-06" db="EMBL/GenBank/DDBJ databases">
        <authorList>
            <consortium name="Pathogen Informatics"/>
            <person name="Doyle S."/>
        </authorList>
    </citation>
    <scope>NUCLEOTIDE SEQUENCE [LARGE SCALE GENOMIC DNA]</scope>
    <source>
        <strain evidence="1 2">NCTC10343</strain>
    </source>
</reference>
<protein>
    <submittedName>
        <fullName evidence="1">Group-specific protein</fullName>
    </submittedName>
</protein>
<proteinExistence type="predicted"/>
<gene>
    <name evidence="1" type="ORF">NCTC10343_01479</name>
</gene>
<dbReference type="Proteomes" id="UP000254400">
    <property type="component" value="Unassembled WGS sequence"/>
</dbReference>
<sequence length="149" mass="17748">MKIWPEYAKNIIVGVMFQGQWNWYVTEREYWFLNTEMEERFGIAILDETTAGAFLEHICEYKVAAGELTTMLQMLDEAIQHKDEVLEFCPALYVDFDQKVLYSLFPEPASFEHYVPVGWKGEYQNFLEEVPPAERYWMIHGSDFFKKYT</sequence>
<evidence type="ECO:0000313" key="2">
    <source>
        <dbReference type="Proteomes" id="UP000254400"/>
    </source>
</evidence>
<organism evidence="1 2">
    <name type="scientific">Paenibacillus polymyxa</name>
    <name type="common">Bacillus polymyxa</name>
    <dbReference type="NCBI Taxonomy" id="1406"/>
    <lineage>
        <taxon>Bacteria</taxon>
        <taxon>Bacillati</taxon>
        <taxon>Bacillota</taxon>
        <taxon>Bacilli</taxon>
        <taxon>Bacillales</taxon>
        <taxon>Paenibacillaceae</taxon>
        <taxon>Paenibacillus</taxon>
    </lineage>
</organism>
<name>A0A378XUP2_PAEPO</name>
<dbReference type="RefSeq" id="WP_016820624.1">
    <property type="nucleotide sequence ID" value="NZ_CP025957.1"/>
</dbReference>
<dbReference type="AlphaFoldDB" id="A0A378XUP2"/>
<dbReference type="EMBL" id="UGSC01000001">
    <property type="protein sequence ID" value="SUA67989.1"/>
    <property type="molecule type" value="Genomic_DNA"/>
</dbReference>